<dbReference type="RefSeq" id="WP_127004857.1">
    <property type="nucleotide sequence ID" value="NZ_JBNPXW010000032.1"/>
</dbReference>
<proteinExistence type="inferred from homology"/>
<dbReference type="InterPro" id="IPR004089">
    <property type="entry name" value="MCPsignal_dom"/>
</dbReference>
<protein>
    <submittedName>
        <fullName evidence="11">Methyl-accepting chemotaxis protein</fullName>
    </submittedName>
</protein>
<feature type="domain" description="T-SNARE coiled-coil homology" evidence="8">
    <location>
        <begin position="579"/>
        <end position="631"/>
    </location>
</feature>
<keyword evidence="6" id="KW-0472">Membrane</keyword>
<keyword evidence="2" id="KW-1003">Cell membrane</keyword>
<comment type="similarity">
    <text evidence="4">Belongs to the methyl-accepting chemotaxis (MCP) protein family.</text>
</comment>
<gene>
    <name evidence="11" type="ORF">EJ913_29855</name>
</gene>
<sequence>MIATELLTNVSISKKIIIGFGFSLTIMLGLSTRSYFSFFEISEQLSIYTHRVEVVDVSADIERDVLTMRGAVREFALSGNADREAKAREAMDRLRGNFDKADGLVHAPNSLAKLRHAREQFDHYVSGFSHMAPMQHELRALVLESLDPLGLQARTALDRTRSEAIADGNAVAVQHSWESMEQLMLGRLSANKMLARYDDESGKVANGAFNALEQSLRHLAAESAGHAYAPRVHEVQTVVARYSTAFKRAAELSHLIDSTVNGEMALAGTSITDLTMAISNSASEEEERIQKETLSVIDEVKLLIIVLSSGALLASLLFAGVIGRAITRPIAAMTGAMGDLAAGNLNVAIPGLGRRDEIGAMADAVNVFRENALVTRRLTTEQQAEQERKQVRAITLDRLIVGFDNTVAGILRAVAAASTELDSTAQSMNATAEETSRQATASAGAAEQTAANVQTVAAAAEEMAASLNEITRQVSRSSGIANEAVAQAEETDATVQGLANAAQKINEVVTLISTIAGQTNLLALNATIEAARAGEHGKGFAVVASEVKQLASKTGKATEEITAQINAIQSATGGVVGAIRSIGTTIRQMNGITTAIASAVEEQNAATGEITRNVGQAAAGTQEVSSNIGQVMEASAQTGVAATQVLGATRELSEQSETLRSAVESFLADIRAA</sequence>
<evidence type="ECO:0000256" key="4">
    <source>
        <dbReference type="ARBA" id="ARBA00029447"/>
    </source>
</evidence>
<evidence type="ECO:0000259" key="8">
    <source>
        <dbReference type="PROSITE" id="PS50192"/>
    </source>
</evidence>
<dbReference type="PANTHER" id="PTHR32089">
    <property type="entry name" value="METHYL-ACCEPTING CHEMOTAXIS PROTEIN MCPB"/>
    <property type="match status" value="1"/>
</dbReference>
<comment type="subcellular location">
    <subcellularLocation>
        <location evidence="1">Cell inner membrane</location>
        <topology evidence="1">Multi-pass membrane protein</topology>
    </subcellularLocation>
</comment>
<dbReference type="EMBL" id="RZIJ01000046">
    <property type="protein sequence ID" value="RUQ61387.1"/>
    <property type="molecule type" value="Genomic_DNA"/>
</dbReference>
<name>A0A433IZV5_9PROT</name>
<feature type="transmembrane region" description="Helical" evidence="6">
    <location>
        <begin position="16"/>
        <end position="36"/>
    </location>
</feature>
<keyword evidence="3 5" id="KW-0807">Transducer</keyword>
<dbReference type="InterPro" id="IPR000727">
    <property type="entry name" value="T_SNARE_dom"/>
</dbReference>
<evidence type="ECO:0000256" key="6">
    <source>
        <dbReference type="SAM" id="Phobius"/>
    </source>
</evidence>
<dbReference type="AlphaFoldDB" id="A0A433IZV5"/>
<dbReference type="GO" id="GO:0005886">
    <property type="term" value="C:plasma membrane"/>
    <property type="evidence" value="ECO:0007669"/>
    <property type="project" value="UniProtKB-SubCell"/>
</dbReference>
<organism evidence="11 12">
    <name type="scientific">Azospirillum doebereinerae</name>
    <dbReference type="NCBI Taxonomy" id="92933"/>
    <lineage>
        <taxon>Bacteria</taxon>
        <taxon>Pseudomonadati</taxon>
        <taxon>Pseudomonadota</taxon>
        <taxon>Alphaproteobacteria</taxon>
        <taxon>Rhodospirillales</taxon>
        <taxon>Azospirillaceae</taxon>
        <taxon>Azospirillum</taxon>
    </lineage>
</organism>
<dbReference type="InterPro" id="IPR032255">
    <property type="entry name" value="HBM"/>
</dbReference>
<dbReference type="PROSITE" id="PS50885">
    <property type="entry name" value="HAMP"/>
    <property type="match status" value="1"/>
</dbReference>
<evidence type="ECO:0000256" key="1">
    <source>
        <dbReference type="ARBA" id="ARBA00004429"/>
    </source>
</evidence>
<reference evidence="11 12" key="1">
    <citation type="submission" date="2018-12" db="EMBL/GenBank/DDBJ databases">
        <authorList>
            <person name="Yang Y."/>
        </authorList>
    </citation>
    <scope>NUCLEOTIDE SEQUENCE [LARGE SCALE GENOMIC DNA]</scope>
    <source>
        <strain evidence="11 12">GSF71</strain>
    </source>
</reference>
<keyword evidence="12" id="KW-1185">Reference proteome</keyword>
<keyword evidence="6" id="KW-0812">Transmembrane</keyword>
<feature type="domain" description="Methyl-accepting transducer" evidence="7">
    <location>
        <begin position="417"/>
        <end position="653"/>
    </location>
</feature>
<dbReference type="InterPro" id="IPR003660">
    <property type="entry name" value="HAMP_dom"/>
</dbReference>
<dbReference type="Pfam" id="PF00015">
    <property type="entry name" value="MCPsignal"/>
    <property type="match status" value="1"/>
</dbReference>
<comment type="caution">
    <text evidence="11">The sequence shown here is derived from an EMBL/GenBank/DDBJ whole genome shotgun (WGS) entry which is preliminary data.</text>
</comment>
<accession>A0A433IZV5</accession>
<dbReference type="Gene3D" id="1.10.287.950">
    <property type="entry name" value="Methyl-accepting chemotaxis protein"/>
    <property type="match status" value="1"/>
</dbReference>
<dbReference type="SMART" id="SM00283">
    <property type="entry name" value="MA"/>
    <property type="match status" value="1"/>
</dbReference>
<dbReference type="Proteomes" id="UP000280346">
    <property type="component" value="Unassembled WGS sequence"/>
</dbReference>
<keyword evidence="2" id="KW-0997">Cell inner membrane</keyword>
<evidence type="ECO:0000313" key="12">
    <source>
        <dbReference type="Proteomes" id="UP000280346"/>
    </source>
</evidence>
<dbReference type="PANTHER" id="PTHR32089:SF112">
    <property type="entry name" value="LYSOZYME-LIKE PROTEIN-RELATED"/>
    <property type="match status" value="1"/>
</dbReference>
<dbReference type="SMART" id="SM01358">
    <property type="entry name" value="HBM"/>
    <property type="match status" value="1"/>
</dbReference>
<dbReference type="PROSITE" id="PS50192">
    <property type="entry name" value="T_SNARE"/>
    <property type="match status" value="1"/>
</dbReference>
<evidence type="ECO:0000313" key="11">
    <source>
        <dbReference type="EMBL" id="RUQ61387.1"/>
    </source>
</evidence>
<dbReference type="Pfam" id="PF00672">
    <property type="entry name" value="HAMP"/>
    <property type="match status" value="1"/>
</dbReference>
<keyword evidence="6" id="KW-1133">Transmembrane helix</keyword>
<dbReference type="SUPFAM" id="SSF58104">
    <property type="entry name" value="Methyl-accepting chemotaxis protein (MCP) signaling domain"/>
    <property type="match status" value="1"/>
</dbReference>
<evidence type="ECO:0000259" key="7">
    <source>
        <dbReference type="PROSITE" id="PS50111"/>
    </source>
</evidence>
<evidence type="ECO:0000259" key="10">
    <source>
        <dbReference type="PROSITE" id="PS51753"/>
    </source>
</evidence>
<dbReference type="CDD" id="cd06225">
    <property type="entry name" value="HAMP"/>
    <property type="match status" value="1"/>
</dbReference>
<feature type="domain" description="HAMP" evidence="9">
    <location>
        <begin position="324"/>
        <end position="377"/>
    </location>
</feature>
<evidence type="ECO:0000256" key="3">
    <source>
        <dbReference type="ARBA" id="ARBA00023224"/>
    </source>
</evidence>
<dbReference type="GO" id="GO:0007165">
    <property type="term" value="P:signal transduction"/>
    <property type="evidence" value="ECO:0007669"/>
    <property type="project" value="UniProtKB-KW"/>
</dbReference>
<dbReference type="Gene3D" id="6.10.340.10">
    <property type="match status" value="1"/>
</dbReference>
<evidence type="ECO:0000256" key="2">
    <source>
        <dbReference type="ARBA" id="ARBA00022519"/>
    </source>
</evidence>
<dbReference type="SMART" id="SM00304">
    <property type="entry name" value="HAMP"/>
    <property type="match status" value="2"/>
</dbReference>
<evidence type="ECO:0000256" key="5">
    <source>
        <dbReference type="PROSITE-ProRule" id="PRU00284"/>
    </source>
</evidence>
<dbReference type="PROSITE" id="PS50111">
    <property type="entry name" value="CHEMOTAXIS_TRANSDUC_2"/>
    <property type="match status" value="1"/>
</dbReference>
<dbReference type="PROSITE" id="PS51753">
    <property type="entry name" value="HBM"/>
    <property type="match status" value="1"/>
</dbReference>
<feature type="domain" description="HBM" evidence="10">
    <location>
        <begin position="50"/>
        <end position="290"/>
    </location>
</feature>
<evidence type="ECO:0000259" key="9">
    <source>
        <dbReference type="PROSITE" id="PS50885"/>
    </source>
</evidence>
<dbReference type="Gene3D" id="1.20.1440.210">
    <property type="match status" value="2"/>
</dbReference>